<accession>A0A5N5Q935</accession>
<protein>
    <submittedName>
        <fullName evidence="1">Uncharacterized protein</fullName>
    </submittedName>
</protein>
<dbReference type="EMBL" id="SSOP01000535">
    <property type="protein sequence ID" value="KAB5588184.1"/>
    <property type="molecule type" value="Genomic_DNA"/>
</dbReference>
<dbReference type="Proteomes" id="UP000383932">
    <property type="component" value="Unassembled WGS sequence"/>
</dbReference>
<comment type="caution">
    <text evidence="1">The sequence shown here is derived from an EMBL/GenBank/DDBJ whole genome shotgun (WGS) entry which is preliminary data.</text>
</comment>
<evidence type="ECO:0000313" key="1">
    <source>
        <dbReference type="EMBL" id="KAB5588184.1"/>
    </source>
</evidence>
<dbReference type="OrthoDB" id="3132412at2759"/>
<sequence length="113" mass="12921">MSTPISTTFTRRIGTHQFSQVTQTNGWTSLVNNWHKNVYDQRDVVYEPEEVRDPNRSRSDPPEWKVIPIIMGERHPQYEGRGGTIAIAKAVSAKKIAESGHCVSSFQFSRFLK</sequence>
<name>A0A5N5Q935_9AGAM</name>
<keyword evidence="2" id="KW-1185">Reference proteome</keyword>
<proteinExistence type="predicted"/>
<organism evidence="1 2">
    <name type="scientific">Ceratobasidium theobromae</name>
    <dbReference type="NCBI Taxonomy" id="1582974"/>
    <lineage>
        <taxon>Eukaryota</taxon>
        <taxon>Fungi</taxon>
        <taxon>Dikarya</taxon>
        <taxon>Basidiomycota</taxon>
        <taxon>Agaricomycotina</taxon>
        <taxon>Agaricomycetes</taxon>
        <taxon>Cantharellales</taxon>
        <taxon>Ceratobasidiaceae</taxon>
        <taxon>Ceratobasidium</taxon>
    </lineage>
</organism>
<evidence type="ECO:0000313" key="2">
    <source>
        <dbReference type="Proteomes" id="UP000383932"/>
    </source>
</evidence>
<dbReference type="AlphaFoldDB" id="A0A5N5Q935"/>
<gene>
    <name evidence="1" type="ORF">CTheo_8371</name>
</gene>
<reference evidence="1 2" key="1">
    <citation type="journal article" date="2019" name="Fungal Biol. Biotechnol.">
        <title>Draft genome sequence of fastidious pathogen Ceratobasidium theobromae, which causes vascular-streak dieback in Theobroma cacao.</title>
        <authorList>
            <person name="Ali S.S."/>
            <person name="Asman A."/>
            <person name="Shao J."/>
            <person name="Firmansyah A.P."/>
            <person name="Susilo A.W."/>
            <person name="Rosmana A."/>
            <person name="McMahon P."/>
            <person name="Junaid M."/>
            <person name="Guest D."/>
            <person name="Kheng T.Y."/>
            <person name="Meinhardt L.W."/>
            <person name="Bailey B.A."/>
        </authorList>
    </citation>
    <scope>NUCLEOTIDE SEQUENCE [LARGE SCALE GENOMIC DNA]</scope>
    <source>
        <strain evidence="1 2">CT2</strain>
    </source>
</reference>